<keyword evidence="1" id="KW-0808">Transferase</keyword>
<protein>
    <submittedName>
        <fullName evidence="1">Serine/threonine-protein kinase TOUSLED isoform X1</fullName>
    </submittedName>
</protein>
<proteinExistence type="predicted"/>
<dbReference type="AlphaFoldDB" id="A0A2P2KC32"/>
<sequence>MYSGQSQKCPKAEQCYNAPKSCEYCIPLLHALCNFASYPHSTEHSDHGVYMQRIYALANHRPAGNCLLQITTKWNFFL</sequence>
<accession>A0A2P2KC32</accession>
<dbReference type="EMBL" id="GGEC01022821">
    <property type="protein sequence ID" value="MBX03305.1"/>
    <property type="molecule type" value="Transcribed_RNA"/>
</dbReference>
<organism evidence="1">
    <name type="scientific">Rhizophora mucronata</name>
    <name type="common">Asiatic mangrove</name>
    <dbReference type="NCBI Taxonomy" id="61149"/>
    <lineage>
        <taxon>Eukaryota</taxon>
        <taxon>Viridiplantae</taxon>
        <taxon>Streptophyta</taxon>
        <taxon>Embryophyta</taxon>
        <taxon>Tracheophyta</taxon>
        <taxon>Spermatophyta</taxon>
        <taxon>Magnoliopsida</taxon>
        <taxon>eudicotyledons</taxon>
        <taxon>Gunneridae</taxon>
        <taxon>Pentapetalae</taxon>
        <taxon>rosids</taxon>
        <taxon>fabids</taxon>
        <taxon>Malpighiales</taxon>
        <taxon>Rhizophoraceae</taxon>
        <taxon>Rhizophora</taxon>
    </lineage>
</organism>
<reference evidence="1" key="1">
    <citation type="submission" date="2018-02" db="EMBL/GenBank/DDBJ databases">
        <title>Rhizophora mucronata_Transcriptome.</title>
        <authorList>
            <person name="Meera S.P."/>
            <person name="Sreeshan A."/>
            <person name="Augustine A."/>
        </authorList>
    </citation>
    <scope>NUCLEOTIDE SEQUENCE</scope>
    <source>
        <tissue evidence="1">Leaf</tissue>
    </source>
</reference>
<keyword evidence="1" id="KW-0418">Kinase</keyword>
<evidence type="ECO:0000313" key="1">
    <source>
        <dbReference type="EMBL" id="MBX03305.1"/>
    </source>
</evidence>
<dbReference type="GO" id="GO:0016301">
    <property type="term" value="F:kinase activity"/>
    <property type="evidence" value="ECO:0007669"/>
    <property type="project" value="UniProtKB-KW"/>
</dbReference>
<name>A0A2P2KC32_RHIMU</name>